<keyword evidence="1" id="KW-0472">Membrane</keyword>
<evidence type="ECO:0000313" key="2">
    <source>
        <dbReference type="EMBL" id="MDE5415025.1"/>
    </source>
</evidence>
<sequence length="89" mass="10014">MDYYQMCCKHRGKVVTIYEKCGRRHYGRIVNVDHQFVYIEPVHPHSGGLGGFSYGFYGGWGFRPWGVGVVPIALAAIGGFALASAFLWW</sequence>
<name>A0ABT5VHU6_9BACI</name>
<keyword evidence="1" id="KW-0812">Transmembrane</keyword>
<evidence type="ECO:0000313" key="3">
    <source>
        <dbReference type="Proteomes" id="UP001148125"/>
    </source>
</evidence>
<dbReference type="Proteomes" id="UP001148125">
    <property type="component" value="Unassembled WGS sequence"/>
</dbReference>
<comment type="caution">
    <text evidence="2">The sequence shown here is derived from an EMBL/GenBank/DDBJ whole genome shotgun (WGS) entry which is preliminary data.</text>
</comment>
<evidence type="ECO:0000256" key="1">
    <source>
        <dbReference type="SAM" id="Phobius"/>
    </source>
</evidence>
<protein>
    <submittedName>
        <fullName evidence="2">Uncharacterized protein</fullName>
    </submittedName>
</protein>
<dbReference type="RefSeq" id="WP_275119631.1">
    <property type="nucleotide sequence ID" value="NZ_JAOTPO010000012.1"/>
</dbReference>
<keyword evidence="3" id="KW-1185">Reference proteome</keyword>
<accession>A0ABT5VHU6</accession>
<organism evidence="2 3">
    <name type="scientific">Alkalihalobacterium chitinilyticum</name>
    <dbReference type="NCBI Taxonomy" id="2980103"/>
    <lineage>
        <taxon>Bacteria</taxon>
        <taxon>Bacillati</taxon>
        <taxon>Bacillota</taxon>
        <taxon>Bacilli</taxon>
        <taxon>Bacillales</taxon>
        <taxon>Bacillaceae</taxon>
        <taxon>Alkalihalobacterium</taxon>
    </lineage>
</organism>
<reference evidence="2" key="1">
    <citation type="submission" date="2024-05" db="EMBL/GenBank/DDBJ databases">
        <title>Alkalihalobacillus sp. strain MEB203 novel alkaliphilic bacterium from Lonar Lake, India.</title>
        <authorList>
            <person name="Joshi A."/>
            <person name="Thite S."/>
            <person name="Mengade P."/>
        </authorList>
    </citation>
    <scope>NUCLEOTIDE SEQUENCE</scope>
    <source>
        <strain evidence="2">MEB 203</strain>
    </source>
</reference>
<proteinExistence type="predicted"/>
<feature type="transmembrane region" description="Helical" evidence="1">
    <location>
        <begin position="65"/>
        <end position="88"/>
    </location>
</feature>
<dbReference type="EMBL" id="JAOTPO010000012">
    <property type="protein sequence ID" value="MDE5415025.1"/>
    <property type="molecule type" value="Genomic_DNA"/>
</dbReference>
<keyword evidence="1" id="KW-1133">Transmembrane helix</keyword>
<gene>
    <name evidence="2" type="ORF">N7Z68_16810</name>
</gene>